<dbReference type="Gene3D" id="3.10.450.530">
    <property type="entry name" value="Ribonuclease toxin, BrnT, of type II toxin-antitoxin system"/>
    <property type="match status" value="1"/>
</dbReference>
<organism evidence="1 2">
    <name type="scientific">Floridaenema evergladense BLCC-F167</name>
    <dbReference type="NCBI Taxonomy" id="3153639"/>
    <lineage>
        <taxon>Bacteria</taxon>
        <taxon>Bacillati</taxon>
        <taxon>Cyanobacteriota</taxon>
        <taxon>Cyanophyceae</taxon>
        <taxon>Oscillatoriophycideae</taxon>
        <taxon>Aerosakkonematales</taxon>
        <taxon>Aerosakkonemataceae</taxon>
        <taxon>Floridanema</taxon>
        <taxon>Floridanema evergladense</taxon>
    </lineage>
</organism>
<comment type="caution">
    <text evidence="1">The sequence shown here is derived from an EMBL/GenBank/DDBJ whole genome shotgun (WGS) entry which is preliminary data.</text>
</comment>
<accession>A0ABV4WKT7</accession>
<name>A0ABV4WKT7_9CYAN</name>
<dbReference type="Proteomes" id="UP001576780">
    <property type="component" value="Unassembled WGS sequence"/>
</dbReference>
<reference evidence="1 2" key="1">
    <citation type="submission" date="2024-09" db="EMBL/GenBank/DDBJ databases">
        <title>Floridaenema gen nov. (Aerosakkonemataceae, Aerosakkonematales ord. nov., Cyanobacteria) from benthic tropical and subtropical fresh waters, with the description of four new species.</title>
        <authorList>
            <person name="Moretto J.A."/>
            <person name="Berthold D.E."/>
            <person name="Lefler F.W."/>
            <person name="Huang I.-S."/>
            <person name="Laughinghouse H. IV."/>
        </authorList>
    </citation>
    <scope>NUCLEOTIDE SEQUENCE [LARGE SCALE GENOMIC DNA]</scope>
    <source>
        <strain evidence="1 2">BLCC-F167</strain>
    </source>
</reference>
<dbReference type="Pfam" id="PF04365">
    <property type="entry name" value="BrnT_toxin"/>
    <property type="match status" value="1"/>
</dbReference>
<dbReference type="InterPro" id="IPR038573">
    <property type="entry name" value="BrnT_sf"/>
</dbReference>
<dbReference type="RefSeq" id="WP_413278084.1">
    <property type="nucleotide sequence ID" value="NZ_JBHFNT010000117.1"/>
</dbReference>
<evidence type="ECO:0000313" key="2">
    <source>
        <dbReference type="Proteomes" id="UP001576780"/>
    </source>
</evidence>
<dbReference type="EMBL" id="JBHFNT010000117">
    <property type="protein sequence ID" value="MFB2835675.1"/>
    <property type="molecule type" value="Genomic_DNA"/>
</dbReference>
<keyword evidence="2" id="KW-1185">Reference proteome</keyword>
<dbReference type="InterPro" id="IPR007460">
    <property type="entry name" value="BrnT_toxin"/>
</dbReference>
<proteinExistence type="predicted"/>
<gene>
    <name evidence="1" type="ORF">ACE1CA_14175</name>
</gene>
<protein>
    <submittedName>
        <fullName evidence="1">BrnT family toxin</fullName>
    </submittedName>
</protein>
<sequence length="97" mass="11562">MSELSFEWDEQKARANQQKHDVSFEEAQSVFYDENARLIYDSEHSQQEDRYILLGLSSSFRLLIVSHLYQESDEIIRIISARKATKQERKQYLDFSP</sequence>
<evidence type="ECO:0000313" key="1">
    <source>
        <dbReference type="EMBL" id="MFB2835675.1"/>
    </source>
</evidence>